<evidence type="ECO:0000313" key="3">
    <source>
        <dbReference type="Proteomes" id="UP001595891"/>
    </source>
</evidence>
<dbReference type="InterPro" id="IPR016181">
    <property type="entry name" value="Acyl_CoA_acyltransferase"/>
</dbReference>
<dbReference type="EMBL" id="JBHSFN010000010">
    <property type="protein sequence ID" value="MFC4588102.1"/>
    <property type="molecule type" value="Genomic_DNA"/>
</dbReference>
<gene>
    <name evidence="2" type="ORF">ACFO8L_18580</name>
</gene>
<feature type="domain" description="N-acetyltransferase" evidence="1">
    <location>
        <begin position="19"/>
        <end position="167"/>
    </location>
</feature>
<dbReference type="EC" id="2.3.-.-" evidence="2"/>
<dbReference type="InterPro" id="IPR000182">
    <property type="entry name" value="GNAT_dom"/>
</dbReference>
<comment type="caution">
    <text evidence="2">The sequence shown here is derived from an EMBL/GenBank/DDBJ whole genome shotgun (WGS) entry which is preliminary data.</text>
</comment>
<dbReference type="CDD" id="cd04301">
    <property type="entry name" value="NAT_SF"/>
    <property type="match status" value="1"/>
</dbReference>
<evidence type="ECO:0000313" key="2">
    <source>
        <dbReference type="EMBL" id="MFC4588102.1"/>
    </source>
</evidence>
<organism evidence="2 3">
    <name type="scientific">Sphaerisporangium corydalis</name>
    <dbReference type="NCBI Taxonomy" id="1441875"/>
    <lineage>
        <taxon>Bacteria</taxon>
        <taxon>Bacillati</taxon>
        <taxon>Actinomycetota</taxon>
        <taxon>Actinomycetes</taxon>
        <taxon>Streptosporangiales</taxon>
        <taxon>Streptosporangiaceae</taxon>
        <taxon>Sphaerisporangium</taxon>
    </lineage>
</organism>
<sequence>MMRTQVEAPPVSVPAVTAIELRPARMDDEQRVRAFVEALSLKSQTLRFFAGLTRPDARLVRSMIMIDERRDVLLAVDGDQRVVGHAMSFRRSDATEIAVVVADEWQGLGLGSRLVGTLLRRAVARGAVMVGMDVMGDNRKVLSIIKRWWPDAQVRIESGTVEILARIGRGEGPGGVV</sequence>
<keyword evidence="2" id="KW-0808">Transferase</keyword>
<evidence type="ECO:0000259" key="1">
    <source>
        <dbReference type="PROSITE" id="PS51186"/>
    </source>
</evidence>
<accession>A0ABV9EFA6</accession>
<dbReference type="Gene3D" id="3.40.630.30">
    <property type="match status" value="1"/>
</dbReference>
<keyword evidence="3" id="KW-1185">Reference proteome</keyword>
<keyword evidence="2" id="KW-0012">Acyltransferase</keyword>
<name>A0ABV9EFA6_9ACTN</name>
<dbReference type="RefSeq" id="WP_262840864.1">
    <property type="nucleotide sequence ID" value="NZ_JANZYP010000002.1"/>
</dbReference>
<dbReference type="Proteomes" id="UP001595891">
    <property type="component" value="Unassembled WGS sequence"/>
</dbReference>
<dbReference type="SUPFAM" id="SSF55729">
    <property type="entry name" value="Acyl-CoA N-acyltransferases (Nat)"/>
    <property type="match status" value="1"/>
</dbReference>
<dbReference type="Pfam" id="PF00583">
    <property type="entry name" value="Acetyltransf_1"/>
    <property type="match status" value="1"/>
</dbReference>
<proteinExistence type="predicted"/>
<dbReference type="GO" id="GO:0016746">
    <property type="term" value="F:acyltransferase activity"/>
    <property type="evidence" value="ECO:0007669"/>
    <property type="project" value="UniProtKB-KW"/>
</dbReference>
<dbReference type="PROSITE" id="PS51186">
    <property type="entry name" value="GNAT"/>
    <property type="match status" value="1"/>
</dbReference>
<reference evidence="3" key="1">
    <citation type="journal article" date="2019" name="Int. J. Syst. Evol. Microbiol.">
        <title>The Global Catalogue of Microorganisms (GCM) 10K type strain sequencing project: providing services to taxonomists for standard genome sequencing and annotation.</title>
        <authorList>
            <consortium name="The Broad Institute Genomics Platform"/>
            <consortium name="The Broad Institute Genome Sequencing Center for Infectious Disease"/>
            <person name="Wu L."/>
            <person name="Ma J."/>
        </authorList>
    </citation>
    <scope>NUCLEOTIDE SEQUENCE [LARGE SCALE GENOMIC DNA]</scope>
    <source>
        <strain evidence="3">CCUG 49560</strain>
    </source>
</reference>
<protein>
    <submittedName>
        <fullName evidence="2">GNAT family N-acetyltransferase</fullName>
        <ecNumber evidence="2">2.3.-.-</ecNumber>
    </submittedName>
</protein>